<dbReference type="STRING" id="760192.Halhy_5008"/>
<evidence type="ECO:0000256" key="4">
    <source>
        <dbReference type="ARBA" id="ARBA00022842"/>
    </source>
</evidence>
<dbReference type="SUPFAM" id="SSF88713">
    <property type="entry name" value="Glycoside hydrolase/deacetylase"/>
    <property type="match status" value="1"/>
</dbReference>
<dbReference type="Pfam" id="PF04794">
    <property type="entry name" value="YdjC"/>
    <property type="match status" value="1"/>
</dbReference>
<protein>
    <submittedName>
        <fullName evidence="7">YdjC family protein</fullName>
    </submittedName>
</protein>
<dbReference type="InterPro" id="IPR011330">
    <property type="entry name" value="Glyco_hydro/deAcase_b/a-brl"/>
</dbReference>
<dbReference type="InterPro" id="IPR012338">
    <property type="entry name" value="Beta-lactam/transpept-like"/>
</dbReference>
<evidence type="ECO:0000313" key="7">
    <source>
        <dbReference type="EMBL" id="AEE52836.1"/>
    </source>
</evidence>
<keyword evidence="3" id="KW-0378">Hydrolase</keyword>
<dbReference type="InterPro" id="IPR001466">
    <property type="entry name" value="Beta-lactam-related"/>
</dbReference>
<dbReference type="PANTHER" id="PTHR43283">
    <property type="entry name" value="BETA-LACTAMASE-RELATED"/>
    <property type="match status" value="1"/>
</dbReference>
<gene>
    <name evidence="7" type="ordered locus">Halhy_5008</name>
</gene>
<name>F4L1A4_HALH1</name>
<reference evidence="7 8" key="1">
    <citation type="journal article" date="2011" name="Stand. Genomic Sci.">
        <title>Complete genome sequence of Haliscomenobacter hydrossis type strain (O).</title>
        <authorList>
            <consortium name="US DOE Joint Genome Institute (JGI-PGF)"/>
            <person name="Daligault H."/>
            <person name="Lapidus A."/>
            <person name="Zeytun A."/>
            <person name="Nolan M."/>
            <person name="Lucas S."/>
            <person name="Del Rio T.G."/>
            <person name="Tice H."/>
            <person name="Cheng J.F."/>
            <person name="Tapia R."/>
            <person name="Han C."/>
            <person name="Goodwin L."/>
            <person name="Pitluck S."/>
            <person name="Liolios K."/>
            <person name="Pagani I."/>
            <person name="Ivanova N."/>
            <person name="Huntemann M."/>
            <person name="Mavromatis K."/>
            <person name="Mikhailova N."/>
            <person name="Pati A."/>
            <person name="Chen A."/>
            <person name="Palaniappan K."/>
            <person name="Land M."/>
            <person name="Hauser L."/>
            <person name="Brambilla E.M."/>
            <person name="Rohde M."/>
            <person name="Verbarg S."/>
            <person name="Goker M."/>
            <person name="Bristow J."/>
            <person name="Eisen J.A."/>
            <person name="Markowitz V."/>
            <person name="Hugenholtz P."/>
            <person name="Kyrpides N.C."/>
            <person name="Klenk H.P."/>
            <person name="Woyke T."/>
        </authorList>
    </citation>
    <scope>NUCLEOTIDE SEQUENCE [LARGE SCALE GENOMIC DNA]</scope>
    <source>
        <strain evidence="8">ATCC 27775 / DSM 1100 / LMG 10767 / O</strain>
    </source>
</reference>
<evidence type="ECO:0000256" key="5">
    <source>
        <dbReference type="ARBA" id="ARBA00023277"/>
    </source>
</evidence>
<dbReference type="EMBL" id="CP002691">
    <property type="protein sequence ID" value="AEE52836.1"/>
    <property type="molecule type" value="Genomic_DNA"/>
</dbReference>
<feature type="domain" description="Beta-lactamase-related" evidence="6">
    <location>
        <begin position="53"/>
        <end position="320"/>
    </location>
</feature>
<evidence type="ECO:0000313" key="8">
    <source>
        <dbReference type="Proteomes" id="UP000008461"/>
    </source>
</evidence>
<dbReference type="CDD" id="cd10802">
    <property type="entry name" value="YdjC_TTHB029_like"/>
    <property type="match status" value="1"/>
</dbReference>
<keyword evidence="2" id="KW-0479">Metal-binding</keyword>
<dbReference type="HOGENOM" id="CLU_358549_0_0_10"/>
<dbReference type="Gene3D" id="3.20.20.370">
    <property type="entry name" value="Glycoside hydrolase/deacetylase"/>
    <property type="match status" value="1"/>
</dbReference>
<dbReference type="eggNOG" id="COG1680">
    <property type="taxonomic scope" value="Bacteria"/>
</dbReference>
<dbReference type="InterPro" id="IPR050789">
    <property type="entry name" value="Diverse_Enzym_Activities"/>
</dbReference>
<dbReference type="PANTHER" id="PTHR43283:SF7">
    <property type="entry name" value="BETA-LACTAMASE-RELATED DOMAIN-CONTAINING PROTEIN"/>
    <property type="match status" value="1"/>
</dbReference>
<dbReference type="GO" id="GO:0016787">
    <property type="term" value="F:hydrolase activity"/>
    <property type="evidence" value="ECO:0007669"/>
    <property type="project" value="UniProtKB-KW"/>
</dbReference>
<sequence length="781" mass="88125">MRATILFLFLSIQLFAQKTNVLPRSTPEAEGVSSQGILDFLDAAAKSNHEFHSFMILRHGKVIAEGWWNPYRRDLKHTMYSVSKSFTATAVGFAVTEKRLSVNDKVISFFPDDLPANVSPNLAELRIKDLLSMSVGHQRDPTGPVVVEKNWVEAFLQMPIPHQPGTKFVYNSAATFMLSAIVQKVTGQKIMDYLKPRLFDPLGIEGIDWEVNPQGINVGGWGLRLKTEDMARFGQLFLQKGMWQGKQILPAAWVEEASTMKIMQDPLAPQARKDSSDWLQGYGYQMWRSRHNSYRGDGAFGQYILVLPEQDAVIITTSETADLQGALNLIWKHLLPAFHAKKLPSEPKKRMDLGLKLASLALPLPAKNPIPARQPTLDGRTFGVITAEKTLERVRFDFIKDVCYLTLHTDSTEHRIPFGYGKWEMSATSKMGPYLVAGAQSNRVGIGPFKVAGAYTWKDEKTLELTLRYIESPHTETIVCSFEGDYISLDFQNLLNRNSKRAIVKGVLSPNLNNPPRLIIRGDDMGYSHSGNEALIKSYKEGIETSIEVIVPSPWFPEAVKMLAQNPGIDVGLHFAITSEWDNIKWRPLTDCPSIRNADGYFYPMIYPNSHYPNQSVMTNAWKIEDIEKELRAQLDMALKYIPRLSHVSGHMNSTAFAPEVKAMARKVAAEYKIPMVDVDSANDFKISYTGYDSKNKTTEERIQGFINMLDKLETGKTYVFVEHPGLDNAELRAIHHIGYEDVAQGRQDVTTIFTSEKVKEALVRKGIKLVSYREVIKEMR</sequence>
<evidence type="ECO:0000256" key="3">
    <source>
        <dbReference type="ARBA" id="ARBA00022801"/>
    </source>
</evidence>
<dbReference type="Gene3D" id="3.40.710.10">
    <property type="entry name" value="DD-peptidase/beta-lactamase superfamily"/>
    <property type="match status" value="1"/>
</dbReference>
<comment type="cofactor">
    <cofactor evidence="1">
        <name>Mg(2+)</name>
        <dbReference type="ChEBI" id="CHEBI:18420"/>
    </cofactor>
</comment>
<dbReference type="Proteomes" id="UP000008461">
    <property type="component" value="Chromosome"/>
</dbReference>
<evidence type="ECO:0000256" key="1">
    <source>
        <dbReference type="ARBA" id="ARBA00001946"/>
    </source>
</evidence>
<dbReference type="GO" id="GO:0005975">
    <property type="term" value="P:carbohydrate metabolic process"/>
    <property type="evidence" value="ECO:0007669"/>
    <property type="project" value="InterPro"/>
</dbReference>
<evidence type="ECO:0000259" key="6">
    <source>
        <dbReference type="Pfam" id="PF00144"/>
    </source>
</evidence>
<accession>F4L1A4</accession>
<dbReference type="InterPro" id="IPR006879">
    <property type="entry name" value="YdjC-like"/>
</dbReference>
<dbReference type="GO" id="GO:0046872">
    <property type="term" value="F:metal ion binding"/>
    <property type="evidence" value="ECO:0007669"/>
    <property type="project" value="UniProtKB-KW"/>
</dbReference>
<reference key="2">
    <citation type="submission" date="2011-04" db="EMBL/GenBank/DDBJ databases">
        <title>Complete sequence of chromosome of Haliscomenobacter hydrossis DSM 1100.</title>
        <authorList>
            <consortium name="US DOE Joint Genome Institute (JGI-PGF)"/>
            <person name="Lucas S."/>
            <person name="Han J."/>
            <person name="Lapidus A."/>
            <person name="Bruce D."/>
            <person name="Goodwin L."/>
            <person name="Pitluck S."/>
            <person name="Peters L."/>
            <person name="Kyrpides N."/>
            <person name="Mavromatis K."/>
            <person name="Ivanova N."/>
            <person name="Ovchinnikova G."/>
            <person name="Pagani I."/>
            <person name="Daligault H."/>
            <person name="Detter J.C."/>
            <person name="Han C."/>
            <person name="Land M."/>
            <person name="Hauser L."/>
            <person name="Markowitz V."/>
            <person name="Cheng J.-F."/>
            <person name="Hugenholtz P."/>
            <person name="Woyke T."/>
            <person name="Wu D."/>
            <person name="Verbarg S."/>
            <person name="Frueling A."/>
            <person name="Brambilla E."/>
            <person name="Klenk H.-P."/>
            <person name="Eisen J.A."/>
        </authorList>
    </citation>
    <scope>NUCLEOTIDE SEQUENCE</scope>
    <source>
        <strain>DSM 1100</strain>
    </source>
</reference>
<keyword evidence="4" id="KW-0460">Magnesium</keyword>
<evidence type="ECO:0000256" key="2">
    <source>
        <dbReference type="ARBA" id="ARBA00022723"/>
    </source>
</evidence>
<organism evidence="7 8">
    <name type="scientific">Haliscomenobacter hydrossis (strain ATCC 27775 / DSM 1100 / LMG 10767 / O)</name>
    <dbReference type="NCBI Taxonomy" id="760192"/>
    <lineage>
        <taxon>Bacteria</taxon>
        <taxon>Pseudomonadati</taxon>
        <taxon>Bacteroidota</taxon>
        <taxon>Saprospiria</taxon>
        <taxon>Saprospirales</taxon>
        <taxon>Haliscomenobacteraceae</taxon>
        <taxon>Haliscomenobacter</taxon>
    </lineage>
</organism>
<keyword evidence="8" id="KW-1185">Reference proteome</keyword>
<dbReference type="KEGG" id="hhy:Halhy_5008"/>
<dbReference type="Pfam" id="PF00144">
    <property type="entry name" value="Beta-lactamase"/>
    <property type="match status" value="1"/>
</dbReference>
<dbReference type="RefSeq" id="WP_013767371.1">
    <property type="nucleotide sequence ID" value="NC_015510.1"/>
</dbReference>
<dbReference type="SUPFAM" id="SSF56601">
    <property type="entry name" value="beta-lactamase/transpeptidase-like"/>
    <property type="match status" value="1"/>
</dbReference>
<dbReference type="eggNOG" id="COG3394">
    <property type="taxonomic scope" value="Bacteria"/>
</dbReference>
<keyword evidence="5" id="KW-0119">Carbohydrate metabolism</keyword>
<dbReference type="AlphaFoldDB" id="F4L1A4"/>
<proteinExistence type="predicted"/>